<gene>
    <name evidence="3" type="ORF">E0F26_03920</name>
</gene>
<dbReference type="PANTHER" id="PTHR31332:SF0">
    <property type="entry name" value="7-HYDROXYMETHYL CHLOROPHYLL A REDUCTASE, CHLOROPLASTIC"/>
    <property type="match status" value="1"/>
</dbReference>
<organism evidence="3 4">
    <name type="scientific">Candidatus Paraluminiphilus aquimaris</name>
    <dbReference type="NCBI Taxonomy" id="2518994"/>
    <lineage>
        <taxon>Bacteria</taxon>
        <taxon>Pseudomonadati</taxon>
        <taxon>Pseudomonadota</taxon>
        <taxon>Gammaproteobacteria</taxon>
        <taxon>Cellvibrionales</taxon>
        <taxon>Halieaceae</taxon>
        <taxon>Candidatus Paraluminiphilus</taxon>
    </lineage>
</organism>
<protein>
    <submittedName>
        <fullName evidence="3">Coenzyme F420 hydrogenase</fullName>
    </submittedName>
</protein>
<dbReference type="Pfam" id="PF04432">
    <property type="entry name" value="FrhB_FdhB_C"/>
    <property type="match status" value="1"/>
</dbReference>
<feature type="domain" description="Coenzyme F420 hydrogenase/dehydrogenase beta subunit C-terminal" evidence="2">
    <location>
        <begin position="155"/>
        <end position="298"/>
    </location>
</feature>
<dbReference type="InterPro" id="IPR007525">
    <property type="entry name" value="FrhB_FdhB_C"/>
</dbReference>
<evidence type="ECO:0000259" key="1">
    <source>
        <dbReference type="Pfam" id="PF04422"/>
    </source>
</evidence>
<evidence type="ECO:0000259" key="2">
    <source>
        <dbReference type="Pfam" id="PF04432"/>
    </source>
</evidence>
<dbReference type="Proteomes" id="UP001317963">
    <property type="component" value="Chromosome"/>
</dbReference>
<evidence type="ECO:0000313" key="4">
    <source>
        <dbReference type="Proteomes" id="UP001317963"/>
    </source>
</evidence>
<dbReference type="Pfam" id="PF04422">
    <property type="entry name" value="FrhB_FdhB_N"/>
    <property type="match status" value="1"/>
</dbReference>
<accession>A0ABY6Q5K1</accession>
<dbReference type="InterPro" id="IPR007516">
    <property type="entry name" value="Co_F420_Hydgase/DH_bsu_N"/>
</dbReference>
<dbReference type="InterPro" id="IPR045220">
    <property type="entry name" value="FRHB/FDHB/HCAR-like"/>
</dbReference>
<dbReference type="EMBL" id="CP036501">
    <property type="protein sequence ID" value="UZP73942.1"/>
    <property type="molecule type" value="Genomic_DNA"/>
</dbReference>
<feature type="domain" description="Coenzyme F420 hydrogenase/dehydrogenase beta subunit N-terminal" evidence="1">
    <location>
        <begin position="72"/>
        <end position="146"/>
    </location>
</feature>
<evidence type="ECO:0000313" key="3">
    <source>
        <dbReference type="EMBL" id="UZP73942.1"/>
    </source>
</evidence>
<sequence length="401" mass="44821">MTLIAVQEQDVAPHRKLCTDCGISRTSDPGRCGYACQFINPDYARLESAVHGRVRQTDGEIEPFFGVIQEMHQAALKPRRDGAQWTGITTRLGEALLTSGEVSAVLCVGPDEHDPWKPVPRLVTAAEDMASCRGMRMGYAPLLEQLEPAIAAGHKRLAVIGIPCQIYALRALENELDLEHLVVIGTPCSDNTTTENFHEFLSLLDDNPERINYLEFMPDFHVELRFHGGKTRRIPFLQLPIADLRDDFFPLTCRTCVDYVNTLSDITVGYMGGRGEQWLLVRNQKGQNALNSIRSELSLKAPSSGGKRHSAVKGFIENTRRATGGLPLRRMPQWLRPIVGKIMPLTGPKGLEFARTRLEMKAAESILHLRRAAPKRLRTMVPAHVWKLAEPYGLTPSEDER</sequence>
<dbReference type="RefSeq" id="WP_279242744.1">
    <property type="nucleotide sequence ID" value="NZ_CP036501.1"/>
</dbReference>
<reference evidence="3 4" key="1">
    <citation type="submission" date="2019-02" db="EMBL/GenBank/DDBJ databases">
        <title>Halieaceae_genomes.</title>
        <authorList>
            <person name="Li S.-H."/>
        </authorList>
    </citation>
    <scope>NUCLEOTIDE SEQUENCE [LARGE SCALE GENOMIC DNA]</scope>
    <source>
        <strain evidence="3 4">JH123</strain>
    </source>
</reference>
<name>A0ABY6Q5K1_9GAMM</name>
<dbReference type="PANTHER" id="PTHR31332">
    <property type="entry name" value="7-HYDROXYMETHYL CHLOROPHYLL A REDUCTASE, CHLOROPLASTIC"/>
    <property type="match status" value="1"/>
</dbReference>
<proteinExistence type="predicted"/>
<keyword evidence="4" id="KW-1185">Reference proteome</keyword>